<evidence type="ECO:0000256" key="1">
    <source>
        <dbReference type="ARBA" id="ARBA00022679"/>
    </source>
</evidence>
<reference evidence="3 4" key="1">
    <citation type="journal article" date="2022" name="Cell">
        <title>Repeat-based holocentromeres influence genome architecture and karyotype evolution.</title>
        <authorList>
            <person name="Hofstatter P.G."/>
            <person name="Thangavel G."/>
            <person name="Lux T."/>
            <person name="Neumann P."/>
            <person name="Vondrak T."/>
            <person name="Novak P."/>
            <person name="Zhang M."/>
            <person name="Costa L."/>
            <person name="Castellani M."/>
            <person name="Scott A."/>
            <person name="Toegelov H."/>
            <person name="Fuchs J."/>
            <person name="Mata-Sucre Y."/>
            <person name="Dias Y."/>
            <person name="Vanzela A.L.L."/>
            <person name="Huettel B."/>
            <person name="Almeida C.C.S."/>
            <person name="Simkova H."/>
            <person name="Souza G."/>
            <person name="Pedrosa-Harand A."/>
            <person name="Macas J."/>
            <person name="Mayer K.F.X."/>
            <person name="Houben A."/>
            <person name="Marques A."/>
        </authorList>
    </citation>
    <scope>NUCLEOTIDE SEQUENCE [LARGE SCALE GENOMIC DNA]</scope>
    <source>
        <strain evidence="3">RhyTen1mFocal</strain>
    </source>
</reference>
<gene>
    <name evidence="3" type="ORF">LUZ61_019034</name>
</gene>
<dbReference type="EMBL" id="JAMRDG010000002">
    <property type="protein sequence ID" value="KAJ3689870.1"/>
    <property type="molecule type" value="Genomic_DNA"/>
</dbReference>
<keyword evidence="1" id="KW-0808">Transferase</keyword>
<dbReference type="Pfam" id="PF02458">
    <property type="entry name" value="Transferase"/>
    <property type="match status" value="1"/>
</dbReference>
<evidence type="ECO:0000313" key="3">
    <source>
        <dbReference type="EMBL" id="KAJ3689870.1"/>
    </source>
</evidence>
<protein>
    <submittedName>
        <fullName evidence="3">Uncharacterized protein</fullName>
    </submittedName>
</protein>
<organism evidence="3 4">
    <name type="scientific">Rhynchospora tenuis</name>
    <dbReference type="NCBI Taxonomy" id="198213"/>
    <lineage>
        <taxon>Eukaryota</taxon>
        <taxon>Viridiplantae</taxon>
        <taxon>Streptophyta</taxon>
        <taxon>Embryophyta</taxon>
        <taxon>Tracheophyta</taxon>
        <taxon>Spermatophyta</taxon>
        <taxon>Magnoliopsida</taxon>
        <taxon>Liliopsida</taxon>
        <taxon>Poales</taxon>
        <taxon>Cyperaceae</taxon>
        <taxon>Cyperoideae</taxon>
        <taxon>Rhynchosporeae</taxon>
        <taxon>Rhynchospora</taxon>
    </lineage>
</organism>
<comment type="caution">
    <text evidence="3">The sequence shown here is derived from an EMBL/GenBank/DDBJ whole genome shotgun (WGS) entry which is preliminary data.</text>
</comment>
<dbReference type="AlphaFoldDB" id="A0AAD5ZAM6"/>
<dbReference type="InterPro" id="IPR051504">
    <property type="entry name" value="Plant_metabolite_acyltrans"/>
</dbReference>
<keyword evidence="2" id="KW-0012">Acyltransferase</keyword>
<name>A0AAD5ZAM6_9POAL</name>
<dbReference type="Proteomes" id="UP001210211">
    <property type="component" value="Unassembled WGS sequence"/>
</dbReference>
<accession>A0AAD5ZAM6</accession>
<dbReference type="PANTHER" id="PTHR31625">
    <property type="match status" value="1"/>
</dbReference>
<proteinExistence type="predicted"/>
<evidence type="ECO:0000313" key="4">
    <source>
        <dbReference type="Proteomes" id="UP001210211"/>
    </source>
</evidence>
<dbReference type="Gene3D" id="3.30.559.10">
    <property type="entry name" value="Chloramphenicol acetyltransferase-like domain"/>
    <property type="match status" value="2"/>
</dbReference>
<sequence length="458" mass="50607">MPGVRVVDMSFVPLLPEPYPPPGDIVPLSFLDTRWIHLQQPVQDLLLYPDSTLSSSSLHLCKTSLTQALSFFQPLAGKLTYWHATDQLVIDSSSPDCGVSVIEAESDLDIHRLINEETIDIKAFTKLVPSFSMDELPVPTFAIQITKFVGGGVSVGTALHHTAMDGIGFWRFMETWAAICRDNGVPFRSHLQTSHDRDVILDPQKEQIARQFMRLLAPGLPQLPQVPKSLLQDRLQLTRRTFTLDNTTIQFLKRRACTQCDNQTTFTPSASIAIAAHVWVSLAKAKRLPKENDATSLWLLVDLRAYLKGSKNDVLFTGNCIRGVTVKSTGQDLTAPEGLANACVAISRAVKAVRERPLDGVERWPEEFKNRPTGMNVMVAGSARWGAYEIDFGWGRPGRVELVSMNLDGEVSMFSGREKGSVQATVALAGEQMEVFTKAFIAGLAQQGQSDYHGMARL</sequence>
<dbReference type="GO" id="GO:0016747">
    <property type="term" value="F:acyltransferase activity, transferring groups other than amino-acyl groups"/>
    <property type="evidence" value="ECO:0007669"/>
    <property type="project" value="UniProtKB-ARBA"/>
</dbReference>
<keyword evidence="4" id="KW-1185">Reference proteome</keyword>
<evidence type="ECO:0000256" key="2">
    <source>
        <dbReference type="ARBA" id="ARBA00023315"/>
    </source>
</evidence>
<dbReference type="InterPro" id="IPR023213">
    <property type="entry name" value="CAT-like_dom_sf"/>
</dbReference>